<feature type="transmembrane region" description="Helical" evidence="2">
    <location>
        <begin position="67"/>
        <end position="91"/>
    </location>
</feature>
<organism evidence="3 4">
    <name type="scientific">Flagellimonas algicola</name>
    <dbReference type="NCBI Taxonomy" id="2583815"/>
    <lineage>
        <taxon>Bacteria</taxon>
        <taxon>Pseudomonadati</taxon>
        <taxon>Bacteroidota</taxon>
        <taxon>Flavobacteriia</taxon>
        <taxon>Flavobacteriales</taxon>
        <taxon>Flavobacteriaceae</taxon>
        <taxon>Flagellimonas</taxon>
    </lineage>
</organism>
<keyword evidence="2" id="KW-0472">Membrane</keyword>
<dbReference type="RefSeq" id="WP_138834266.1">
    <property type="nucleotide sequence ID" value="NZ_VCNI01000001.1"/>
</dbReference>
<dbReference type="Proteomes" id="UP000751614">
    <property type="component" value="Unassembled WGS sequence"/>
</dbReference>
<keyword evidence="2" id="KW-0812">Transmembrane</keyword>
<keyword evidence="1" id="KW-0175">Coiled coil</keyword>
<proteinExistence type="predicted"/>
<comment type="caution">
    <text evidence="3">The sequence shown here is derived from an EMBL/GenBank/DDBJ whole genome shotgun (WGS) entry which is preliminary data.</text>
</comment>
<gene>
    <name evidence="3" type="ORF">FGG15_06105</name>
</gene>
<reference evidence="3 4" key="1">
    <citation type="submission" date="2019-05" db="EMBL/GenBank/DDBJ databases">
        <title>Flagellimonas sp. AsT0115, sp. nov., isolated from a marine red algae, Asparagopsis taxiformis.</title>
        <authorList>
            <person name="Kim J."/>
            <person name="Jeong S.E."/>
            <person name="Jeon C.O."/>
        </authorList>
    </citation>
    <scope>NUCLEOTIDE SEQUENCE [LARGE SCALE GENOMIC DNA]</scope>
    <source>
        <strain evidence="3 4">AsT0115</strain>
    </source>
</reference>
<evidence type="ECO:0000256" key="1">
    <source>
        <dbReference type="SAM" id="Coils"/>
    </source>
</evidence>
<accession>A0ABY2WQ65</accession>
<keyword evidence="2" id="KW-1133">Transmembrane helix</keyword>
<keyword evidence="4" id="KW-1185">Reference proteome</keyword>
<feature type="transmembrane region" description="Helical" evidence="2">
    <location>
        <begin position="21"/>
        <end position="43"/>
    </location>
</feature>
<protein>
    <submittedName>
        <fullName evidence="3">Uncharacterized protein</fullName>
    </submittedName>
</protein>
<evidence type="ECO:0000313" key="3">
    <source>
        <dbReference type="EMBL" id="TMU57119.1"/>
    </source>
</evidence>
<evidence type="ECO:0000313" key="4">
    <source>
        <dbReference type="Proteomes" id="UP000751614"/>
    </source>
</evidence>
<feature type="coiled-coil region" evidence="1">
    <location>
        <begin position="135"/>
        <end position="162"/>
    </location>
</feature>
<sequence>MIYEIKKSINSILYERVSSPLFGTFIVSWLIWNWRIVYLTFFVDSDKIELNKVDFILKNYNQVEFLVWYPLISTVILITIIPFISNGAYWLNLRFSQWKIDQKKIIEKKQLLSIEQSIKLREQFSDMEKRFDNLLSEKNDEIKQLELTIDDLRESNERFKNAPKATKTNQKELRELALRINQNSELKIALERINQYIQGGYTGIAKDEQLSSKLLSYFESNEIISNSGKGMYELTEIGKKVNKYILDEDFSTE</sequence>
<dbReference type="EMBL" id="VCNI01000001">
    <property type="protein sequence ID" value="TMU57119.1"/>
    <property type="molecule type" value="Genomic_DNA"/>
</dbReference>
<name>A0ABY2WQ65_9FLAO</name>
<evidence type="ECO:0000256" key="2">
    <source>
        <dbReference type="SAM" id="Phobius"/>
    </source>
</evidence>